<evidence type="ECO:0000313" key="3">
    <source>
        <dbReference type="Proteomes" id="UP001234989"/>
    </source>
</evidence>
<dbReference type="Proteomes" id="UP001234989">
    <property type="component" value="Chromosome 4"/>
</dbReference>
<dbReference type="Pfam" id="PF25433">
    <property type="entry name" value="DUF7895"/>
    <property type="match status" value="1"/>
</dbReference>
<evidence type="ECO:0000259" key="1">
    <source>
        <dbReference type="Pfam" id="PF25433"/>
    </source>
</evidence>
<reference evidence="2" key="1">
    <citation type="submission" date="2023-08" db="EMBL/GenBank/DDBJ databases">
        <title>A de novo genome assembly of Solanum verrucosum Schlechtendal, a Mexican diploid species geographically isolated from the other diploid A-genome species in potato relatives.</title>
        <authorList>
            <person name="Hosaka K."/>
        </authorList>
    </citation>
    <scope>NUCLEOTIDE SEQUENCE</scope>
    <source>
        <tissue evidence="2">Young leaves</tissue>
    </source>
</reference>
<dbReference type="InterPro" id="IPR057217">
    <property type="entry name" value="DUF7895"/>
</dbReference>
<dbReference type="PANTHER" id="PTHR37230:SF1">
    <property type="entry name" value="OS06G0731300 PROTEIN"/>
    <property type="match status" value="1"/>
</dbReference>
<dbReference type="AlphaFoldDB" id="A0AAF0QFN8"/>
<dbReference type="PANTHER" id="PTHR37230">
    <property type="entry name" value="OS06G0731300 PROTEIN"/>
    <property type="match status" value="1"/>
</dbReference>
<sequence>MEVGRVLLSYDVCNVMCLDCWERLRGFWVSFEQDWAGSGGGMGWDGGLLDWEGVGLIARNWRGIWAVSRTQRKSTAIPFTDSGDGGKPSLTAIMGKKSSRKKELVVNYPRNLRKVIPSWEKEKGLSNMEMVESCKFLANFTVANPEKLEMESKPFEIVWHPATGTLKSRDCNALCTSIYPCGSTKSKEPARRVLKVSSAVLETAASIAVAATVVGAAASILARRNKASETIEAPLRICEDCGGSGVCAECRGEGFVLKKMSDENAERARLMAKNAATRYTAGLPKKWGYCMKCNAARSCSSCGGVGKLN</sequence>
<evidence type="ECO:0000313" key="2">
    <source>
        <dbReference type="EMBL" id="WMV22829.1"/>
    </source>
</evidence>
<accession>A0AAF0QFN8</accession>
<keyword evidence="3" id="KW-1185">Reference proteome</keyword>
<gene>
    <name evidence="2" type="ORF">MTR67_016214</name>
</gene>
<name>A0AAF0QFN8_SOLVR</name>
<feature type="domain" description="DUF7895" evidence="1">
    <location>
        <begin position="236"/>
        <end position="308"/>
    </location>
</feature>
<dbReference type="EMBL" id="CP133615">
    <property type="protein sequence ID" value="WMV22829.1"/>
    <property type="molecule type" value="Genomic_DNA"/>
</dbReference>
<organism evidence="2 3">
    <name type="scientific">Solanum verrucosum</name>
    <dbReference type="NCBI Taxonomy" id="315347"/>
    <lineage>
        <taxon>Eukaryota</taxon>
        <taxon>Viridiplantae</taxon>
        <taxon>Streptophyta</taxon>
        <taxon>Embryophyta</taxon>
        <taxon>Tracheophyta</taxon>
        <taxon>Spermatophyta</taxon>
        <taxon>Magnoliopsida</taxon>
        <taxon>eudicotyledons</taxon>
        <taxon>Gunneridae</taxon>
        <taxon>Pentapetalae</taxon>
        <taxon>asterids</taxon>
        <taxon>lamiids</taxon>
        <taxon>Solanales</taxon>
        <taxon>Solanaceae</taxon>
        <taxon>Solanoideae</taxon>
        <taxon>Solaneae</taxon>
        <taxon>Solanum</taxon>
    </lineage>
</organism>
<protein>
    <recommendedName>
        <fullName evidence="1">DUF7895 domain-containing protein</fullName>
    </recommendedName>
</protein>
<proteinExistence type="predicted"/>